<dbReference type="InterPro" id="IPR032282">
    <property type="entry name" value="HAGH_C"/>
</dbReference>
<sequence>MQMISKASCAMATLPCSRVGLLASISCLLKIHLILLNVLYFSVGLNFKVRSGLCILPGMRQLSLSKGLVYGFTRLLSTPFKTLRGASRTLKVAQFCSVSNMSYSLQIELVPCLKDNYAYLLRDEDTGTVGVVDPSEATPVIDALSRKNWNLTYILNTHHHHDHTGGNQELKARYGAKVIGSGVDRDRIPGIDIVLNDGDKWMFAAHEVQVMDTPGHTRALVISGRMVDGLLLLVLGGVKSLRLHGYAATAVFVVLTFSIHLIVIVGHISFYFPGSGAIFTGDTLFSLSCGKLFEGTPEQMHSSLRKIVSLPDDTNIYCGHEYTLSNSKFALSIEPNNEALQSYAAHIAHLRSKSLPTIPTKLKVEKACNPFLRTSSTEIRQTLNIPATASDSETLGVIRQAKDNF</sequence>
<reference evidence="9" key="1">
    <citation type="journal article" date="2020" name="bioRxiv">
        <title>Hybrid origin of Populus tomentosa Carr. identified through genome sequencing and phylogenomic analysis.</title>
        <authorList>
            <person name="An X."/>
            <person name="Gao K."/>
            <person name="Chen Z."/>
            <person name="Li J."/>
            <person name="Yang X."/>
            <person name="Yang X."/>
            <person name="Zhou J."/>
            <person name="Guo T."/>
            <person name="Zhao T."/>
            <person name="Huang S."/>
            <person name="Miao D."/>
            <person name="Khan W.U."/>
            <person name="Rao P."/>
            <person name="Ye M."/>
            <person name="Lei B."/>
            <person name="Liao W."/>
            <person name="Wang J."/>
            <person name="Ji L."/>
            <person name="Li Y."/>
            <person name="Guo B."/>
            <person name="Mustafa N.S."/>
            <person name="Li S."/>
            <person name="Yun Q."/>
            <person name="Keller S.R."/>
            <person name="Mao J."/>
            <person name="Zhang R."/>
            <person name="Strauss S.H."/>
        </authorList>
    </citation>
    <scope>NUCLEOTIDE SEQUENCE</scope>
    <source>
        <strain evidence="9">GM15</strain>
        <tissue evidence="9">Leaf</tissue>
    </source>
</reference>
<evidence type="ECO:0000256" key="4">
    <source>
        <dbReference type="ARBA" id="ARBA00022801"/>
    </source>
</evidence>
<comment type="caution">
    <text evidence="9">The sequence shown here is derived from an EMBL/GenBank/DDBJ whole genome shotgun (WGS) entry which is preliminary data.</text>
</comment>
<dbReference type="HAMAP" id="MF_01374">
    <property type="entry name" value="Glyoxalase_2"/>
    <property type="match status" value="1"/>
</dbReference>
<comment type="catalytic activity">
    <reaction evidence="1">
        <text>an S-(2-hydroxyacyl)glutathione + H2O = a 2-hydroxy carboxylate + glutathione + H(+)</text>
        <dbReference type="Rhea" id="RHEA:21864"/>
        <dbReference type="ChEBI" id="CHEBI:15377"/>
        <dbReference type="ChEBI" id="CHEBI:15378"/>
        <dbReference type="ChEBI" id="CHEBI:57925"/>
        <dbReference type="ChEBI" id="CHEBI:58896"/>
        <dbReference type="ChEBI" id="CHEBI:71261"/>
        <dbReference type="EC" id="3.1.2.6"/>
    </reaction>
</comment>
<dbReference type="PANTHER" id="PTHR43705">
    <property type="entry name" value="HYDROXYACYLGLUTATHIONE HYDROLASE"/>
    <property type="match status" value="1"/>
</dbReference>
<name>A0A8X7ZF79_POPTO</name>
<dbReference type="OrthoDB" id="515692at2759"/>
<feature type="transmembrane region" description="Helical" evidence="7">
    <location>
        <begin position="250"/>
        <end position="272"/>
    </location>
</feature>
<feature type="domain" description="Metallo-beta-lactamase" evidence="8">
    <location>
        <begin position="115"/>
        <end position="320"/>
    </location>
</feature>
<dbReference type="Pfam" id="PF00753">
    <property type="entry name" value="Lactamase_B"/>
    <property type="match status" value="2"/>
</dbReference>
<dbReference type="CDD" id="cd07723">
    <property type="entry name" value="hydroxyacylglutathione_hydrolase_MBL-fold"/>
    <property type="match status" value="1"/>
</dbReference>
<dbReference type="InterPro" id="IPR017782">
    <property type="entry name" value="Hydroxyacylglutathione_Hdrlase"/>
</dbReference>
<protein>
    <recommendedName>
        <fullName evidence="2">hydroxyacylglutathione hydrolase</fullName>
        <ecNumber evidence="2">3.1.2.6</ecNumber>
    </recommendedName>
    <alternativeName>
        <fullName evidence="6">Glyoxalase II</fullName>
    </alternativeName>
</protein>
<evidence type="ECO:0000256" key="6">
    <source>
        <dbReference type="ARBA" id="ARBA00031044"/>
    </source>
</evidence>
<dbReference type="EC" id="3.1.2.6" evidence="2"/>
<dbReference type="GO" id="GO:0046872">
    <property type="term" value="F:metal ion binding"/>
    <property type="evidence" value="ECO:0007669"/>
    <property type="project" value="UniProtKB-KW"/>
</dbReference>
<evidence type="ECO:0000256" key="1">
    <source>
        <dbReference type="ARBA" id="ARBA00001623"/>
    </source>
</evidence>
<evidence type="ECO:0000259" key="8">
    <source>
        <dbReference type="SMART" id="SM00849"/>
    </source>
</evidence>
<gene>
    <name evidence="9" type="ORF">POTOM_027648</name>
</gene>
<keyword evidence="3" id="KW-0479">Metal-binding</keyword>
<dbReference type="GO" id="GO:0004416">
    <property type="term" value="F:hydroxyacylglutathione hydrolase activity"/>
    <property type="evidence" value="ECO:0007669"/>
    <property type="project" value="UniProtKB-EC"/>
</dbReference>
<evidence type="ECO:0000256" key="5">
    <source>
        <dbReference type="ARBA" id="ARBA00022833"/>
    </source>
</evidence>
<dbReference type="PANTHER" id="PTHR43705:SF1">
    <property type="entry name" value="HYDROXYACYLGLUTATHIONE HYDROLASE GLOB"/>
    <property type="match status" value="1"/>
</dbReference>
<dbReference type="InterPro" id="IPR035680">
    <property type="entry name" value="Clx_II_MBL"/>
</dbReference>
<accession>A0A8X7ZF79</accession>
<evidence type="ECO:0000256" key="2">
    <source>
        <dbReference type="ARBA" id="ARBA00011917"/>
    </source>
</evidence>
<keyword evidence="4" id="KW-0378">Hydrolase</keyword>
<feature type="transmembrane region" description="Helical" evidence="7">
    <location>
        <begin position="219"/>
        <end position="238"/>
    </location>
</feature>
<dbReference type="GO" id="GO:0019243">
    <property type="term" value="P:methylglyoxal catabolic process to D-lactate via S-lactoyl-glutathione"/>
    <property type="evidence" value="ECO:0007669"/>
    <property type="project" value="InterPro"/>
</dbReference>
<dbReference type="InterPro" id="IPR001279">
    <property type="entry name" value="Metallo-B-lactamas"/>
</dbReference>
<dbReference type="Pfam" id="PF16123">
    <property type="entry name" value="HAGH_C"/>
    <property type="match status" value="1"/>
</dbReference>
<feature type="transmembrane region" description="Helical" evidence="7">
    <location>
        <begin position="21"/>
        <end position="43"/>
    </location>
</feature>
<keyword evidence="10" id="KW-1185">Reference proteome</keyword>
<keyword evidence="5" id="KW-0862">Zinc</keyword>
<dbReference type="SMART" id="SM00849">
    <property type="entry name" value="Lactamase_B"/>
    <property type="match status" value="1"/>
</dbReference>
<evidence type="ECO:0000256" key="7">
    <source>
        <dbReference type="SAM" id="Phobius"/>
    </source>
</evidence>
<evidence type="ECO:0000313" key="9">
    <source>
        <dbReference type="EMBL" id="KAG6768719.1"/>
    </source>
</evidence>
<keyword evidence="7" id="KW-1133">Transmembrane helix</keyword>
<keyword evidence="7" id="KW-0472">Membrane</keyword>
<dbReference type="EMBL" id="JAAWWB010000013">
    <property type="protein sequence ID" value="KAG6768719.1"/>
    <property type="molecule type" value="Genomic_DNA"/>
</dbReference>
<evidence type="ECO:0000256" key="3">
    <source>
        <dbReference type="ARBA" id="ARBA00022723"/>
    </source>
</evidence>
<dbReference type="InterPro" id="IPR050110">
    <property type="entry name" value="Glyoxalase_II_hydrolase"/>
</dbReference>
<organism evidence="9 10">
    <name type="scientific">Populus tomentosa</name>
    <name type="common">Chinese white poplar</name>
    <dbReference type="NCBI Taxonomy" id="118781"/>
    <lineage>
        <taxon>Eukaryota</taxon>
        <taxon>Viridiplantae</taxon>
        <taxon>Streptophyta</taxon>
        <taxon>Embryophyta</taxon>
        <taxon>Tracheophyta</taxon>
        <taxon>Spermatophyta</taxon>
        <taxon>Magnoliopsida</taxon>
        <taxon>eudicotyledons</taxon>
        <taxon>Gunneridae</taxon>
        <taxon>Pentapetalae</taxon>
        <taxon>rosids</taxon>
        <taxon>fabids</taxon>
        <taxon>Malpighiales</taxon>
        <taxon>Salicaceae</taxon>
        <taxon>Saliceae</taxon>
        <taxon>Populus</taxon>
    </lineage>
</organism>
<dbReference type="AlphaFoldDB" id="A0A8X7ZF79"/>
<keyword evidence="7" id="KW-0812">Transmembrane</keyword>
<proteinExistence type="inferred from homology"/>
<dbReference type="Proteomes" id="UP000886885">
    <property type="component" value="Chromosome 7A"/>
</dbReference>
<evidence type="ECO:0000313" key="10">
    <source>
        <dbReference type="Proteomes" id="UP000886885"/>
    </source>
</evidence>